<sequence length="355" mass="41390">MSFDNNVDFIKQLAQRLPNTFEFVVLYHPDTEAAATDLAAFGIRTRPFKDGIKLVLDVVPLIMGARLIFCDNYYAFLGGIIHLKMTKIVQIWHANGAIKKFGWEDPTTKYRSKSDQKRFQEVYNQFDEYIVASKAMGHVFTRSYREDFDKIKLLGYPRSDQYVDSGWRQTARERIYQAAPELKNRRVILYAPTYRENQAFKLPAGIGDALAADPNAMVVVKFHPILREKENLMRETGNSRIKFYHQLATNDLLTVTDTLVTDYSSVAFDFTLLPNAKSLIFFMFDMKNYQNNPGIQDNFMDWLPTKPVTTIHDLRDQIIHYESTNFSDFNHYWNTYNDGHATDRVIDRYLKFLKS</sequence>
<dbReference type="GO" id="GO:0016740">
    <property type="term" value="F:transferase activity"/>
    <property type="evidence" value="ECO:0007669"/>
    <property type="project" value="UniProtKB-KW"/>
</dbReference>
<dbReference type="Gene3D" id="3.40.50.12580">
    <property type="match status" value="1"/>
</dbReference>
<evidence type="ECO:0000313" key="8">
    <source>
        <dbReference type="Proteomes" id="UP000321409"/>
    </source>
</evidence>
<organism evidence="7 8">
    <name type="scientific">Lentilactobacillus diolivorans</name>
    <dbReference type="NCBI Taxonomy" id="179838"/>
    <lineage>
        <taxon>Bacteria</taxon>
        <taxon>Bacillati</taxon>
        <taxon>Bacillota</taxon>
        <taxon>Bacilli</taxon>
        <taxon>Lactobacillales</taxon>
        <taxon>Lactobacillaceae</taxon>
        <taxon>Lentilactobacillus</taxon>
    </lineage>
</organism>
<comment type="caution">
    <text evidence="7">The sequence shown here is derived from an EMBL/GenBank/DDBJ whole genome shotgun (WGS) entry which is preliminary data.</text>
</comment>
<keyword evidence="5" id="KW-0777">Teichoic acid biosynthesis</keyword>
<dbReference type="SUPFAM" id="SSF53756">
    <property type="entry name" value="UDP-Glycosyltransferase/glycogen phosphorylase"/>
    <property type="match status" value="1"/>
</dbReference>
<keyword evidence="4 7" id="KW-0808">Transferase</keyword>
<dbReference type="Proteomes" id="UP000321409">
    <property type="component" value="Unassembled WGS sequence"/>
</dbReference>
<evidence type="ECO:0000256" key="5">
    <source>
        <dbReference type="ARBA" id="ARBA00022944"/>
    </source>
</evidence>
<dbReference type="PANTHER" id="PTHR37316">
    <property type="entry name" value="TEICHOIC ACID GLYCEROL-PHOSPHATE PRIMASE"/>
    <property type="match status" value="1"/>
</dbReference>
<name>A0ABQ0XAH3_9LACO</name>
<keyword evidence="6" id="KW-0472">Membrane</keyword>
<comment type="similarity">
    <text evidence="2">Belongs to the CDP-glycerol glycerophosphotransferase family.</text>
</comment>
<keyword evidence="8" id="KW-1185">Reference proteome</keyword>
<evidence type="ECO:0000256" key="3">
    <source>
        <dbReference type="ARBA" id="ARBA00022475"/>
    </source>
</evidence>
<reference evidence="7 8" key="1">
    <citation type="submission" date="2019-07" db="EMBL/GenBank/DDBJ databases">
        <title>Whole genome shotgun sequence of Lactobacillus diolivorans NBRC 107869.</title>
        <authorList>
            <person name="Hosoyama A."/>
            <person name="Uohara A."/>
            <person name="Ohji S."/>
            <person name="Ichikawa N."/>
        </authorList>
    </citation>
    <scope>NUCLEOTIDE SEQUENCE [LARGE SCALE GENOMIC DNA]</scope>
    <source>
        <strain evidence="7 8">NBRC 107869</strain>
    </source>
</reference>
<dbReference type="InterPro" id="IPR007554">
    <property type="entry name" value="Glycerophosphate_synth"/>
</dbReference>
<evidence type="ECO:0000256" key="1">
    <source>
        <dbReference type="ARBA" id="ARBA00004202"/>
    </source>
</evidence>
<gene>
    <name evidence="7" type="primary">tagB3</name>
    <name evidence="7" type="ORF">LDI01_02570</name>
</gene>
<dbReference type="Pfam" id="PF04464">
    <property type="entry name" value="Glyphos_transf"/>
    <property type="match status" value="1"/>
</dbReference>
<dbReference type="InterPro" id="IPR051612">
    <property type="entry name" value="Teichoic_Acid_Biosynth"/>
</dbReference>
<evidence type="ECO:0000256" key="6">
    <source>
        <dbReference type="ARBA" id="ARBA00023136"/>
    </source>
</evidence>
<proteinExistence type="inferred from homology"/>
<accession>A0ABQ0XAH3</accession>
<dbReference type="PANTHER" id="PTHR37316:SF1">
    <property type="entry name" value="TEICHOIC ACID GLYCEROL-PHOSPHATE PRIMASE"/>
    <property type="match status" value="1"/>
</dbReference>
<protein>
    <submittedName>
        <fullName evidence="7">Glycosyl transferase</fullName>
    </submittedName>
</protein>
<evidence type="ECO:0000256" key="2">
    <source>
        <dbReference type="ARBA" id="ARBA00010488"/>
    </source>
</evidence>
<dbReference type="InterPro" id="IPR043149">
    <property type="entry name" value="TagF_N"/>
</dbReference>
<dbReference type="Gene3D" id="3.40.50.11820">
    <property type="match status" value="1"/>
</dbReference>
<dbReference type="InterPro" id="IPR043148">
    <property type="entry name" value="TagF_C"/>
</dbReference>
<dbReference type="EMBL" id="BKAB01000002">
    <property type="protein sequence ID" value="GEP22664.1"/>
    <property type="molecule type" value="Genomic_DNA"/>
</dbReference>
<evidence type="ECO:0000313" key="7">
    <source>
        <dbReference type="EMBL" id="GEP22664.1"/>
    </source>
</evidence>
<evidence type="ECO:0000256" key="4">
    <source>
        <dbReference type="ARBA" id="ARBA00022679"/>
    </source>
</evidence>
<comment type="subcellular location">
    <subcellularLocation>
        <location evidence="1">Cell membrane</location>
        <topology evidence="1">Peripheral membrane protein</topology>
    </subcellularLocation>
</comment>
<keyword evidence="3" id="KW-1003">Cell membrane</keyword>